<dbReference type="InterPro" id="IPR018723">
    <property type="entry name" value="DUF2254_membrane"/>
</dbReference>
<feature type="transmembrane region" description="Helical" evidence="1">
    <location>
        <begin position="136"/>
        <end position="156"/>
    </location>
</feature>
<evidence type="ECO:0000256" key="1">
    <source>
        <dbReference type="SAM" id="Phobius"/>
    </source>
</evidence>
<protein>
    <submittedName>
        <fullName evidence="2">DUF2254 domain-containing protein</fullName>
    </submittedName>
</protein>
<comment type="caution">
    <text evidence="2">The sequence shown here is derived from an EMBL/GenBank/DDBJ whole genome shotgun (WGS) entry which is preliminary data.</text>
</comment>
<dbReference type="EMBL" id="VJWL01000001">
    <property type="protein sequence ID" value="TRW49436.1"/>
    <property type="molecule type" value="Genomic_DNA"/>
</dbReference>
<organism evidence="2 3">
    <name type="scientific">Aliidiomarina halalkaliphila</name>
    <dbReference type="NCBI Taxonomy" id="2593535"/>
    <lineage>
        <taxon>Bacteria</taxon>
        <taxon>Pseudomonadati</taxon>
        <taxon>Pseudomonadota</taxon>
        <taxon>Gammaproteobacteria</taxon>
        <taxon>Alteromonadales</taxon>
        <taxon>Idiomarinaceae</taxon>
        <taxon>Aliidiomarina</taxon>
    </lineage>
</organism>
<keyword evidence="3" id="KW-1185">Reference proteome</keyword>
<keyword evidence="1" id="KW-0812">Transmembrane</keyword>
<proteinExistence type="predicted"/>
<name>A0A552X398_9GAMM</name>
<accession>A0A552X398</accession>
<keyword evidence="1" id="KW-1133">Transmembrane helix</keyword>
<reference evidence="2 3" key="1">
    <citation type="submission" date="2019-07" db="EMBL/GenBank/DDBJ databases">
        <authorList>
            <person name="Yang M."/>
            <person name="Zhao D."/>
            <person name="Xiang H."/>
        </authorList>
    </citation>
    <scope>NUCLEOTIDE SEQUENCE [LARGE SCALE GENOMIC DNA]</scope>
    <source>
        <strain evidence="2 3">IM1326</strain>
    </source>
</reference>
<feature type="transmembrane region" description="Helical" evidence="1">
    <location>
        <begin position="18"/>
        <end position="38"/>
    </location>
</feature>
<sequence>MILVDKIRFFANRLKERLWVKPFITCVVSLFAVSLAKFTELSGVEWRIPYITTDAIEALLQIMGSSMLVIATFAVASMVSAYASASSSATPRSFRLIVSDDLSQNALSTFIGAFIFSIVALTSAKSDFFQATGMSVLFLMTVIVFAIVVMTFVRWVDQIARLGRLDASIEKVEHATQAAIREWRKAPNRCAQQAKDEKPAGKPVYAQDIGYVQHIDVHAMQEWAVANKKKVTIAALPGAFTAPGRPIAFIQVDAQDKTDSDDIDEKKLINAFVIGRDRVFDEDPRFGFVVLSEIADRALSPGVNDPGSAIAVLGCMVRLFALWSQPIEATPAVKYDRVYIPQLSLYDMVDDAFTAVSRDGAGILEVMLRLQKALESLTLLDNSDMRDAAIAQSRLSLARAELKLDLPEEVALVRKAAAFSRQP</sequence>
<keyword evidence="1" id="KW-0472">Membrane</keyword>
<dbReference type="Proteomes" id="UP000320359">
    <property type="component" value="Unassembled WGS sequence"/>
</dbReference>
<dbReference type="AlphaFoldDB" id="A0A552X398"/>
<feature type="transmembrane region" description="Helical" evidence="1">
    <location>
        <begin position="106"/>
        <end position="124"/>
    </location>
</feature>
<feature type="transmembrane region" description="Helical" evidence="1">
    <location>
        <begin position="58"/>
        <end position="85"/>
    </location>
</feature>
<evidence type="ECO:0000313" key="3">
    <source>
        <dbReference type="Proteomes" id="UP000320359"/>
    </source>
</evidence>
<evidence type="ECO:0000313" key="2">
    <source>
        <dbReference type="EMBL" id="TRW49436.1"/>
    </source>
</evidence>
<dbReference type="RefSeq" id="WP_143233858.1">
    <property type="nucleotide sequence ID" value="NZ_VJWL01000001.1"/>
</dbReference>
<dbReference type="OrthoDB" id="2955631at2"/>
<dbReference type="Pfam" id="PF10011">
    <property type="entry name" value="DUF2254"/>
    <property type="match status" value="1"/>
</dbReference>
<gene>
    <name evidence="2" type="ORF">FM042_00800</name>
</gene>